<dbReference type="EMBL" id="NIVC01000356">
    <property type="protein sequence ID" value="PAA84874.1"/>
    <property type="molecule type" value="Genomic_DNA"/>
</dbReference>
<dbReference type="AlphaFoldDB" id="A0A267GHM7"/>
<name>A0A267GHM7_9PLAT</name>
<comment type="caution">
    <text evidence="1">The sequence shown here is derived from an EMBL/GenBank/DDBJ whole genome shotgun (WGS) entry which is preliminary data.</text>
</comment>
<gene>
    <name evidence="1" type="ORF">BOX15_Mlig005497g3</name>
</gene>
<reference evidence="1 2" key="1">
    <citation type="submission" date="2017-06" db="EMBL/GenBank/DDBJ databases">
        <title>A platform for efficient transgenesis in Macrostomum lignano, a flatworm model organism for stem cell research.</title>
        <authorList>
            <person name="Berezikov E."/>
        </authorList>
    </citation>
    <scope>NUCLEOTIDE SEQUENCE [LARGE SCALE GENOMIC DNA]</scope>
    <source>
        <strain evidence="1">DV1</strain>
        <tissue evidence="1">Whole organism</tissue>
    </source>
</reference>
<protein>
    <submittedName>
        <fullName evidence="1">Uncharacterized protein</fullName>
    </submittedName>
</protein>
<dbReference type="Proteomes" id="UP000215902">
    <property type="component" value="Unassembled WGS sequence"/>
</dbReference>
<proteinExistence type="predicted"/>
<sequence length="343" mass="37341">MTEQIRRIIKRMLGRDLGQKLQSRFDSSVDHARVYLTGHLLRLLIAPTELNWLLFTNRQATFVAALRDNGLENESVIEVWSANGFYLVAMDSSSGIGTVRCCFCSCICQIHRGFDADYEAVLRLHTESALSKGTHCSVVSLLSIQVADPAGIAAQARRIAGDMRKLRLALELLPVQLASSYGYSTNLLCLSIARHLYSIKLIGPDSDGALPSLRAGDIIALAQNIEQFYYYSEFDILGLIDLALVDQPPISSNQLIQQSVVSVTPMGSGAAIVATAAAAPSGPDATDDTNVDDEKCSRCRMRTRNRVSLPCAHFVSCERCLELSGACLRCHGVVLASLVAYIT</sequence>
<dbReference type="OrthoDB" id="5855668at2759"/>
<dbReference type="InterPro" id="IPR013083">
    <property type="entry name" value="Znf_RING/FYVE/PHD"/>
</dbReference>
<evidence type="ECO:0000313" key="1">
    <source>
        <dbReference type="EMBL" id="PAA84874.1"/>
    </source>
</evidence>
<keyword evidence="2" id="KW-1185">Reference proteome</keyword>
<accession>A0A267GHM7</accession>
<dbReference type="Gene3D" id="3.30.40.10">
    <property type="entry name" value="Zinc/RING finger domain, C3HC4 (zinc finger)"/>
    <property type="match status" value="1"/>
</dbReference>
<organism evidence="1 2">
    <name type="scientific">Macrostomum lignano</name>
    <dbReference type="NCBI Taxonomy" id="282301"/>
    <lineage>
        <taxon>Eukaryota</taxon>
        <taxon>Metazoa</taxon>
        <taxon>Spiralia</taxon>
        <taxon>Lophotrochozoa</taxon>
        <taxon>Platyhelminthes</taxon>
        <taxon>Rhabditophora</taxon>
        <taxon>Macrostomorpha</taxon>
        <taxon>Macrostomida</taxon>
        <taxon>Macrostomidae</taxon>
        <taxon>Macrostomum</taxon>
    </lineage>
</organism>
<evidence type="ECO:0000313" key="2">
    <source>
        <dbReference type="Proteomes" id="UP000215902"/>
    </source>
</evidence>